<evidence type="ECO:0000313" key="1">
    <source>
        <dbReference type="EMBL" id="NML68100.1"/>
    </source>
</evidence>
<dbReference type="RefSeq" id="WP_169533808.1">
    <property type="nucleotide sequence ID" value="NZ_JABBGH010000006.1"/>
</dbReference>
<reference evidence="1 2" key="1">
    <citation type="submission" date="2020-04" db="EMBL/GenBank/DDBJ databases">
        <title>Hymenobacter polaris sp. nov., isolated from Arctic soil.</title>
        <authorList>
            <person name="Dahal R.H."/>
        </authorList>
    </citation>
    <scope>NUCLEOTIDE SEQUENCE [LARGE SCALE GENOMIC DNA]</scope>
    <source>
        <strain evidence="1 2">RP-2-7</strain>
    </source>
</reference>
<evidence type="ECO:0008006" key="3">
    <source>
        <dbReference type="Google" id="ProtNLM"/>
    </source>
</evidence>
<gene>
    <name evidence="1" type="ORF">HHL22_23115</name>
</gene>
<name>A0A7Y0FPY1_9BACT</name>
<dbReference type="Proteomes" id="UP000559626">
    <property type="component" value="Unassembled WGS sequence"/>
</dbReference>
<keyword evidence="2" id="KW-1185">Reference proteome</keyword>
<dbReference type="EMBL" id="JABBGH010000006">
    <property type="protein sequence ID" value="NML68100.1"/>
    <property type="molecule type" value="Genomic_DNA"/>
</dbReference>
<comment type="caution">
    <text evidence="1">The sequence shown here is derived from an EMBL/GenBank/DDBJ whole genome shotgun (WGS) entry which is preliminary data.</text>
</comment>
<organism evidence="1 2">
    <name type="scientific">Hymenobacter polaris</name>
    <dbReference type="NCBI Taxonomy" id="2682546"/>
    <lineage>
        <taxon>Bacteria</taxon>
        <taxon>Pseudomonadati</taxon>
        <taxon>Bacteroidota</taxon>
        <taxon>Cytophagia</taxon>
        <taxon>Cytophagales</taxon>
        <taxon>Hymenobacteraceae</taxon>
        <taxon>Hymenobacter</taxon>
    </lineage>
</organism>
<accession>A0A7Y0FPY1</accession>
<sequence>MLLNLTIPSLQVRNVQYVTLNPRFSSAYWVAISQYVRFEYGVGKLTDPATVRRALEGIYALLLENFERVAAAVSSVRFLLFVHRIHESSVLISQLFQDENEELNAYLTPQDLKELPAIRRVLKLVMEAVLPPQFAEEIGPELVGSAQATPQNVAQLEELLYLGGHLLEMKEYINSCSLFEKSVSLHSRWKRPLVILHNSPYNYVLETVQRDIATYRNNEYEGINAELDEQLLATFGSNLTRVLQGLPGLGTFIVPREQWLREQGLTPGREDEARPFYAGLTLTAHNKMPLADSFQKMQNNTRLIYRPILEFLDKNGEPYWVVGSGKMLESMRALQTNALLWGHLPNEWKAAPDLQAFAKTLELRRESLMVDQLSEHLRAHEVPHVTNLKRLIDRKGQAFNIATAGLGEIDVIFLNVAQKVIYVGECKNNRPRFDMFYWKGEHRQFSEGYEAKLARKHAWVQSNKQRVQEHFTHELKTDFDFTDWTVEGVFFLMTSSIYKYDGSFLVLTLKDVDAFLENGFVFRYPILGFRRKNGSEYEVHYPYFKNLHRLVREGVI</sequence>
<protein>
    <recommendedName>
        <fullName evidence="3">NERD domain-containing protein</fullName>
    </recommendedName>
</protein>
<proteinExistence type="predicted"/>
<dbReference type="AlphaFoldDB" id="A0A7Y0FPY1"/>
<evidence type="ECO:0000313" key="2">
    <source>
        <dbReference type="Proteomes" id="UP000559626"/>
    </source>
</evidence>